<organism evidence="1 2">
    <name type="scientific">Catharanthus roseus</name>
    <name type="common">Madagascar periwinkle</name>
    <name type="synonym">Vinca rosea</name>
    <dbReference type="NCBI Taxonomy" id="4058"/>
    <lineage>
        <taxon>Eukaryota</taxon>
        <taxon>Viridiplantae</taxon>
        <taxon>Streptophyta</taxon>
        <taxon>Embryophyta</taxon>
        <taxon>Tracheophyta</taxon>
        <taxon>Spermatophyta</taxon>
        <taxon>Magnoliopsida</taxon>
        <taxon>eudicotyledons</taxon>
        <taxon>Gunneridae</taxon>
        <taxon>Pentapetalae</taxon>
        <taxon>asterids</taxon>
        <taxon>lamiids</taxon>
        <taxon>Gentianales</taxon>
        <taxon>Apocynaceae</taxon>
        <taxon>Rauvolfioideae</taxon>
        <taxon>Vinceae</taxon>
        <taxon>Catharanthinae</taxon>
        <taxon>Catharanthus</taxon>
    </lineage>
</organism>
<dbReference type="Proteomes" id="UP001060085">
    <property type="component" value="Linkage Group LG02"/>
</dbReference>
<accession>A0ACC0BR74</accession>
<name>A0ACC0BR74_CATRO</name>
<gene>
    <name evidence="1" type="ORF">M9H77_06125</name>
</gene>
<proteinExistence type="predicted"/>
<evidence type="ECO:0000313" key="1">
    <source>
        <dbReference type="EMBL" id="KAI5675175.1"/>
    </source>
</evidence>
<dbReference type="EMBL" id="CM044702">
    <property type="protein sequence ID" value="KAI5675175.1"/>
    <property type="molecule type" value="Genomic_DNA"/>
</dbReference>
<comment type="caution">
    <text evidence="1">The sequence shown here is derived from an EMBL/GenBank/DDBJ whole genome shotgun (WGS) entry which is preliminary data.</text>
</comment>
<sequence>MTRSLPLHCKTLIQALLSRGPLKENECYSIVVQVLGQSPGKNAFNQYVLDINEKLAYVQLELRKCHNQYDGDVYYGVVNNVADEPSKLGTKYSAPQIAYYKGIIEAIVRDTAGQGSISNTSALNIRLENQILNGIESQSQGYSSQIPTAFRNFTMTQKDKTLEEFVRDQWLCSTSDGKIGLGVRSFLDLRSWFHNNEAPICEFCNEAAVKSELCQNEGCNVRLHLFCLKKKFSQRKVARVCPGCKTEWRPLADLETNREEDDSHAPQTTQQQSSRKKRRPSQPNIIPEASSCGSSLPDTKRVTRSSSRRMGAA</sequence>
<reference evidence="2" key="1">
    <citation type="journal article" date="2023" name="Nat. Plants">
        <title>Single-cell RNA sequencing provides a high-resolution roadmap for understanding the multicellular compartmentation of specialized metabolism.</title>
        <authorList>
            <person name="Sun S."/>
            <person name="Shen X."/>
            <person name="Li Y."/>
            <person name="Li Y."/>
            <person name="Wang S."/>
            <person name="Li R."/>
            <person name="Zhang H."/>
            <person name="Shen G."/>
            <person name="Guo B."/>
            <person name="Wei J."/>
            <person name="Xu J."/>
            <person name="St-Pierre B."/>
            <person name="Chen S."/>
            <person name="Sun C."/>
        </authorList>
    </citation>
    <scope>NUCLEOTIDE SEQUENCE [LARGE SCALE GENOMIC DNA]</scope>
</reference>
<evidence type="ECO:0000313" key="2">
    <source>
        <dbReference type="Proteomes" id="UP001060085"/>
    </source>
</evidence>
<protein>
    <submittedName>
        <fullName evidence="1">Uncharacterized protein</fullName>
    </submittedName>
</protein>
<keyword evidence="2" id="KW-1185">Reference proteome</keyword>